<name>A0A915HWV8_ROMCU</name>
<sequence>MFPKDPILLDCGVDVFPYEITVLVESDFFVIRVKPTMVFRRNLFFLALDFRKCFKVLLFLIDDFNKLRSGSVRNRVVLDVYLQENGKNSIHFQLIIVTINARCIKFGPNNKDKQGILMQQSTLKKLHPFENYENQHRSPFLAHPTMKDHHMNYCHHSYYFRAFAARLKLNSQRATAAAFQHTLVAHSSRRSTLAMPAVHFRCRDNEVTMAARSLLRSPLNDQRER</sequence>
<dbReference type="WBParaSite" id="nRc.2.0.1.t06295-RA">
    <property type="protein sequence ID" value="nRc.2.0.1.t06295-RA"/>
    <property type="gene ID" value="nRc.2.0.1.g06295"/>
</dbReference>
<organism evidence="1 2">
    <name type="scientific">Romanomermis culicivorax</name>
    <name type="common">Nematode worm</name>
    <dbReference type="NCBI Taxonomy" id="13658"/>
    <lineage>
        <taxon>Eukaryota</taxon>
        <taxon>Metazoa</taxon>
        <taxon>Ecdysozoa</taxon>
        <taxon>Nematoda</taxon>
        <taxon>Enoplea</taxon>
        <taxon>Dorylaimia</taxon>
        <taxon>Mermithida</taxon>
        <taxon>Mermithoidea</taxon>
        <taxon>Mermithidae</taxon>
        <taxon>Romanomermis</taxon>
    </lineage>
</organism>
<evidence type="ECO:0000313" key="1">
    <source>
        <dbReference type="Proteomes" id="UP000887565"/>
    </source>
</evidence>
<evidence type="ECO:0000313" key="2">
    <source>
        <dbReference type="WBParaSite" id="nRc.2.0.1.t06295-RA"/>
    </source>
</evidence>
<dbReference type="AlphaFoldDB" id="A0A915HWV8"/>
<reference evidence="2" key="1">
    <citation type="submission" date="2022-11" db="UniProtKB">
        <authorList>
            <consortium name="WormBaseParasite"/>
        </authorList>
    </citation>
    <scope>IDENTIFICATION</scope>
</reference>
<proteinExistence type="predicted"/>
<protein>
    <submittedName>
        <fullName evidence="2">Uncharacterized protein</fullName>
    </submittedName>
</protein>
<dbReference type="Proteomes" id="UP000887565">
    <property type="component" value="Unplaced"/>
</dbReference>
<keyword evidence="1" id="KW-1185">Reference proteome</keyword>
<accession>A0A915HWV8</accession>